<evidence type="ECO:0000313" key="4">
    <source>
        <dbReference type="Proteomes" id="UP000887574"/>
    </source>
</evidence>
<dbReference type="PANTHER" id="PTHR28556">
    <property type="entry name" value="TRANSMEMBRANE PROTEIN 106B"/>
    <property type="match status" value="1"/>
</dbReference>
<evidence type="ECO:0000256" key="2">
    <source>
        <dbReference type="SAM" id="Phobius"/>
    </source>
</evidence>
<proteinExistence type="predicted"/>
<organism evidence="4 5">
    <name type="scientific">Ditylenchus dipsaci</name>
    <dbReference type="NCBI Taxonomy" id="166011"/>
    <lineage>
        <taxon>Eukaryota</taxon>
        <taxon>Metazoa</taxon>
        <taxon>Ecdysozoa</taxon>
        <taxon>Nematoda</taxon>
        <taxon>Chromadorea</taxon>
        <taxon>Rhabditida</taxon>
        <taxon>Tylenchina</taxon>
        <taxon>Tylenchomorpha</taxon>
        <taxon>Sphaerularioidea</taxon>
        <taxon>Anguinidae</taxon>
        <taxon>Anguininae</taxon>
        <taxon>Ditylenchus</taxon>
    </lineage>
</organism>
<keyword evidence="2" id="KW-0812">Transmembrane</keyword>
<dbReference type="Proteomes" id="UP000887574">
    <property type="component" value="Unplaced"/>
</dbReference>
<evidence type="ECO:0000256" key="1">
    <source>
        <dbReference type="SAM" id="MobiDB-lite"/>
    </source>
</evidence>
<feature type="transmembrane region" description="Helical" evidence="2">
    <location>
        <begin position="101"/>
        <end position="123"/>
    </location>
</feature>
<evidence type="ECO:0000313" key="5">
    <source>
        <dbReference type="WBParaSite" id="jg10661"/>
    </source>
</evidence>
<dbReference type="InterPro" id="IPR048511">
    <property type="entry name" value="TMEM106_N"/>
</dbReference>
<keyword evidence="2" id="KW-0472">Membrane</keyword>
<feature type="region of interest" description="Disordered" evidence="1">
    <location>
        <begin position="25"/>
        <end position="55"/>
    </location>
</feature>
<feature type="compositionally biased region" description="Low complexity" evidence="1">
    <location>
        <begin position="29"/>
        <end position="55"/>
    </location>
</feature>
<feature type="domain" description="Transmembrane protein 106 N-terminal" evidence="3">
    <location>
        <begin position="30"/>
        <end position="100"/>
    </location>
</feature>
<name>A0A915CP90_9BILA</name>
<dbReference type="WBParaSite" id="jg10661">
    <property type="protein sequence ID" value="jg10661"/>
    <property type="gene ID" value="jg10661"/>
</dbReference>
<dbReference type="Pfam" id="PF21002">
    <property type="entry name" value="TMEM106_N"/>
    <property type="match status" value="1"/>
</dbReference>
<keyword evidence="2" id="KW-1133">Transmembrane helix</keyword>
<protein>
    <submittedName>
        <fullName evidence="5">Transmembrane protein</fullName>
    </submittedName>
</protein>
<dbReference type="PANTHER" id="PTHR28556:SF4">
    <property type="entry name" value="TRANSMEMBRANE PROTEIN 106A"/>
    <property type="match status" value="1"/>
</dbReference>
<accession>A0A915CP90</accession>
<reference evidence="5" key="1">
    <citation type="submission" date="2022-11" db="UniProtKB">
        <authorList>
            <consortium name="WormBaseParasite"/>
        </authorList>
    </citation>
    <scope>IDENTIFICATION</scope>
</reference>
<sequence length="213" mass="23473">MTTNSQLRDQLIKWSNRVRATFSGLGGTSSQNDSSSQLNLVENSSSSNNSRTTTSDYTELMGGSIPCPSCKGSGLIPKELEGTLVALIPVNDERLKPKKTWMYILLWIGVCILIGGGLLFLLMPRTVTLNSDLVPIEIVNVYARHEEKDSFINFYFMNMVNISSGNYLPVSVTNITATIISKFQPWSSDVVGYGLNETFSQITLWTCIATPKS</sequence>
<dbReference type="InterPro" id="IPR009790">
    <property type="entry name" value="TMEM106"/>
</dbReference>
<evidence type="ECO:0000259" key="3">
    <source>
        <dbReference type="Pfam" id="PF21002"/>
    </source>
</evidence>
<dbReference type="AlphaFoldDB" id="A0A915CP90"/>
<keyword evidence="4" id="KW-1185">Reference proteome</keyword>